<dbReference type="PANTHER" id="PTHR46950">
    <property type="entry name" value="MAGNESIUM TRANSPORTER CORA-LIKE FAMILY PROTEIN"/>
    <property type="match status" value="1"/>
</dbReference>
<sequence length="355" mass="40204">MKKQENMQNANSINTDHTDHFTLQNDLWTELICAFEFVGAGLYFTWKVLQGIRCSKEELLFGSNWLDCVAVADVTWRPLIGNGRWGPSGGATWLLGTRPLELNSFIHSWLSSAQWLYPAVSIALRDESRLISERMKHLFYEVPVRVAGGLLFELLGQSVGDPLVEEDDVPVVLRSWQAQNFLVTALHIKGSASKLNVIGITEVQLIIVQIWQCSFQELLAAGGTNIPHTIHEVIAHLASRLARWDYRRNHEDLHLFSIILNQEIRRLSTQVIRVKWSLHAREEIVFELLHHLRGSATRCLLEGIMKSSRAMIEEQEAVRGRLFTIQDVMQSTVRAWLQTNGTTEGSIGTEAALTC</sequence>
<name>W9RHT7_9ROSA</name>
<dbReference type="PANTHER" id="PTHR46950:SF2">
    <property type="entry name" value="MAGNESIUM TRANSPORTER CORA-LIKE FAMILY PROTEIN"/>
    <property type="match status" value="1"/>
</dbReference>
<gene>
    <name evidence="1" type="ORF">L484_021383</name>
</gene>
<dbReference type="STRING" id="981085.W9RHT7"/>
<organism evidence="1 2">
    <name type="scientific">Morus notabilis</name>
    <dbReference type="NCBI Taxonomy" id="981085"/>
    <lineage>
        <taxon>Eukaryota</taxon>
        <taxon>Viridiplantae</taxon>
        <taxon>Streptophyta</taxon>
        <taxon>Embryophyta</taxon>
        <taxon>Tracheophyta</taxon>
        <taxon>Spermatophyta</taxon>
        <taxon>Magnoliopsida</taxon>
        <taxon>eudicotyledons</taxon>
        <taxon>Gunneridae</taxon>
        <taxon>Pentapetalae</taxon>
        <taxon>rosids</taxon>
        <taxon>fabids</taxon>
        <taxon>Rosales</taxon>
        <taxon>Moraceae</taxon>
        <taxon>Moreae</taxon>
        <taxon>Morus</taxon>
    </lineage>
</organism>
<reference evidence="2" key="1">
    <citation type="submission" date="2013-01" db="EMBL/GenBank/DDBJ databases">
        <title>Draft Genome Sequence of a Mulberry Tree, Morus notabilis C.K. Schneid.</title>
        <authorList>
            <person name="He N."/>
            <person name="Zhao S."/>
        </authorList>
    </citation>
    <scope>NUCLEOTIDE SEQUENCE</scope>
</reference>
<dbReference type="eggNOG" id="ENOG502QR0C">
    <property type="taxonomic scope" value="Eukaryota"/>
</dbReference>
<dbReference type="EMBL" id="KE345061">
    <property type="protein sequence ID" value="EXB92399.1"/>
    <property type="molecule type" value="Genomic_DNA"/>
</dbReference>
<dbReference type="Proteomes" id="UP000030645">
    <property type="component" value="Unassembled WGS sequence"/>
</dbReference>
<accession>W9RHT7</accession>
<keyword evidence="2" id="KW-1185">Reference proteome</keyword>
<proteinExistence type="predicted"/>
<protein>
    <submittedName>
        <fullName evidence="1">Uncharacterized protein</fullName>
    </submittedName>
</protein>
<evidence type="ECO:0000313" key="1">
    <source>
        <dbReference type="EMBL" id="EXB92399.1"/>
    </source>
</evidence>
<evidence type="ECO:0000313" key="2">
    <source>
        <dbReference type="Proteomes" id="UP000030645"/>
    </source>
</evidence>
<dbReference type="AlphaFoldDB" id="W9RHT7"/>